<proteinExistence type="inferred from homology"/>
<keyword evidence="3" id="KW-0813">Transport</keyword>
<keyword evidence="5 7" id="KW-1133">Transmembrane helix</keyword>
<dbReference type="GO" id="GO:0008324">
    <property type="term" value="F:monoatomic cation transmembrane transporter activity"/>
    <property type="evidence" value="ECO:0007669"/>
    <property type="project" value="TreeGrafter"/>
</dbReference>
<evidence type="ECO:0000313" key="9">
    <source>
        <dbReference type="EMBL" id="ELQ74435.1"/>
    </source>
</evidence>
<feature type="transmembrane region" description="Helical" evidence="7">
    <location>
        <begin position="118"/>
        <end position="137"/>
    </location>
</feature>
<dbReference type="Pfam" id="PF01699">
    <property type="entry name" value="Na_Ca_ex"/>
    <property type="match status" value="2"/>
</dbReference>
<evidence type="ECO:0000256" key="4">
    <source>
        <dbReference type="ARBA" id="ARBA00022692"/>
    </source>
</evidence>
<organism evidence="9 10">
    <name type="scientific">Trachipleistophora hominis</name>
    <name type="common">Microsporidian parasite</name>
    <dbReference type="NCBI Taxonomy" id="72359"/>
    <lineage>
        <taxon>Eukaryota</taxon>
        <taxon>Fungi</taxon>
        <taxon>Fungi incertae sedis</taxon>
        <taxon>Microsporidia</taxon>
        <taxon>Pleistophoridae</taxon>
        <taxon>Trachipleistophora</taxon>
    </lineage>
</organism>
<feature type="transmembrane region" description="Helical" evidence="7">
    <location>
        <begin position="369"/>
        <end position="390"/>
    </location>
</feature>
<evidence type="ECO:0000256" key="5">
    <source>
        <dbReference type="ARBA" id="ARBA00022989"/>
    </source>
</evidence>
<dbReference type="OrthoDB" id="407410at2759"/>
<keyword evidence="10" id="KW-1185">Reference proteome</keyword>
<dbReference type="InterPro" id="IPR044880">
    <property type="entry name" value="NCX_ion-bd_dom_sf"/>
</dbReference>
<name>L7JSZ7_TRAHO</name>
<feature type="transmembrane region" description="Helical" evidence="7">
    <location>
        <begin position="343"/>
        <end position="363"/>
    </location>
</feature>
<sequence length="428" mass="48501">MGIINTFYDLPVPFNYAAVLVLNMFMLFSGYLLVDEYLMQYLDNAVKQTKLQSELVAIIFLNIGNGLPELITGFLCGQKDLLCAIYCSIGGMLFIITVVLGSAILFKSKTVEIKNSLFYKNIMFLFLSYSLLTCILIREAVNIFIALFMVGTYAVFLVHSVVNNRNDTEEIETVQHAVGSNKYRKVVHWCLYPLRKLFDISLINQKATSTPLALYLCSVFANFIVFSYLLGCLSKKVFFIAVPVLLLLSAVLYFFDTITPNKMIMNCYSMFIAILWIFFTSDTIVNQIEMVSERFNMSKELSSLVFLAFGNSFADLVTNSIAARKGLVKTAVSSSMTSPIHNILFNFGLLLSYFTLSNGTIVLHSVRNAMFTVFPIVFVPIALFIISFNYEIRNRKLEIELAYTLFVIYGLFICLLGMEFYLGDYGRK</sequence>
<comment type="similarity">
    <text evidence="2">Belongs to the Ca(2+):cation antiporter (CaCA) (TC 2.A.19) family.</text>
</comment>
<evidence type="ECO:0000256" key="3">
    <source>
        <dbReference type="ARBA" id="ARBA00022448"/>
    </source>
</evidence>
<gene>
    <name evidence="9" type="ORF">THOM_2669</name>
</gene>
<accession>L7JSZ7</accession>
<feature type="transmembrane region" description="Helical" evidence="7">
    <location>
        <begin position="55"/>
        <end position="75"/>
    </location>
</feature>
<evidence type="ECO:0000256" key="1">
    <source>
        <dbReference type="ARBA" id="ARBA00004141"/>
    </source>
</evidence>
<feature type="transmembrane region" description="Helical" evidence="7">
    <location>
        <begin position="14"/>
        <end position="34"/>
    </location>
</feature>
<feature type="transmembrane region" description="Helical" evidence="7">
    <location>
        <begin position="81"/>
        <end position="106"/>
    </location>
</feature>
<dbReference type="OMA" id="FIRIAMA"/>
<dbReference type="PANTHER" id="PTHR12266">
    <property type="entry name" value="NA+/CA2+ K+ INDEPENDENT EXCHANGER"/>
    <property type="match status" value="1"/>
</dbReference>
<feature type="transmembrane region" description="Helical" evidence="7">
    <location>
        <begin position="212"/>
        <end position="231"/>
    </location>
</feature>
<feature type="transmembrane region" description="Helical" evidence="7">
    <location>
        <begin position="267"/>
        <end position="284"/>
    </location>
</feature>
<feature type="domain" description="Sodium/calcium exchanger membrane region" evidence="8">
    <location>
        <begin position="270"/>
        <end position="416"/>
    </location>
</feature>
<evidence type="ECO:0000256" key="7">
    <source>
        <dbReference type="SAM" id="Phobius"/>
    </source>
</evidence>
<comment type="subcellular location">
    <subcellularLocation>
        <location evidence="1">Membrane</location>
        <topology evidence="1">Multi-pass membrane protein</topology>
    </subcellularLocation>
</comment>
<protein>
    <submittedName>
        <fullName evidence="9">Ca2+:Cation Antiporter (CaCA) Family</fullName>
    </submittedName>
</protein>
<dbReference type="InParanoid" id="L7JSZ7"/>
<keyword evidence="4 7" id="KW-0812">Transmembrane</keyword>
<evidence type="ECO:0000313" key="10">
    <source>
        <dbReference type="Proteomes" id="UP000011185"/>
    </source>
</evidence>
<dbReference type="EMBL" id="JH994041">
    <property type="protein sequence ID" value="ELQ74435.1"/>
    <property type="molecule type" value="Genomic_DNA"/>
</dbReference>
<dbReference type="VEuPathDB" id="MicrosporidiaDB:THOM_2669"/>
<dbReference type="Proteomes" id="UP000011185">
    <property type="component" value="Unassembled WGS sequence"/>
</dbReference>
<feature type="transmembrane region" description="Helical" evidence="7">
    <location>
        <begin position="402"/>
        <end position="422"/>
    </location>
</feature>
<evidence type="ECO:0000256" key="2">
    <source>
        <dbReference type="ARBA" id="ARBA00008170"/>
    </source>
</evidence>
<keyword evidence="6 7" id="KW-0472">Membrane</keyword>
<dbReference type="AlphaFoldDB" id="L7JSZ7"/>
<dbReference type="InterPro" id="IPR004837">
    <property type="entry name" value="NaCa_Exmemb"/>
</dbReference>
<evidence type="ECO:0000259" key="8">
    <source>
        <dbReference type="Pfam" id="PF01699"/>
    </source>
</evidence>
<evidence type="ECO:0000256" key="6">
    <source>
        <dbReference type="ARBA" id="ARBA00023136"/>
    </source>
</evidence>
<dbReference type="HOGENOM" id="CLU_606943_0_0_1"/>
<feature type="transmembrane region" description="Helical" evidence="7">
    <location>
        <begin position="237"/>
        <end position="255"/>
    </location>
</feature>
<dbReference type="STRING" id="72359.L7JSZ7"/>
<dbReference type="PANTHER" id="PTHR12266:SF0">
    <property type="entry name" value="MITOCHONDRIAL SODIUM_CALCIUM EXCHANGER PROTEIN"/>
    <property type="match status" value="1"/>
</dbReference>
<dbReference type="InterPro" id="IPR051359">
    <property type="entry name" value="CaCA_antiporter"/>
</dbReference>
<feature type="domain" description="Sodium/calcium exchanger membrane region" evidence="8">
    <location>
        <begin position="24"/>
        <end position="161"/>
    </location>
</feature>
<dbReference type="GO" id="GO:0016020">
    <property type="term" value="C:membrane"/>
    <property type="evidence" value="ECO:0007669"/>
    <property type="project" value="UniProtKB-SubCell"/>
</dbReference>
<reference evidence="9 10" key="1">
    <citation type="journal article" date="2012" name="PLoS Pathog.">
        <title>The genome of the obligate intracellular parasite Trachipleistophora hominis: new insights into microsporidian genome dynamics and reductive evolution.</title>
        <authorList>
            <person name="Heinz E."/>
            <person name="Williams T.A."/>
            <person name="Nakjang S."/>
            <person name="Noel C.J."/>
            <person name="Swan D.C."/>
            <person name="Goldberg A.V."/>
            <person name="Harris S.R."/>
            <person name="Weinmaier T."/>
            <person name="Markert S."/>
            <person name="Becher D."/>
            <person name="Bernhardt J."/>
            <person name="Dagan T."/>
            <person name="Hacker C."/>
            <person name="Lucocq J.M."/>
            <person name="Schweder T."/>
            <person name="Rattei T."/>
            <person name="Hall N."/>
            <person name="Hirt R.P."/>
            <person name="Embley T.M."/>
        </authorList>
    </citation>
    <scope>NUCLEOTIDE SEQUENCE [LARGE SCALE GENOMIC DNA]</scope>
</reference>
<feature type="transmembrane region" description="Helical" evidence="7">
    <location>
        <begin position="304"/>
        <end position="322"/>
    </location>
</feature>
<feature type="transmembrane region" description="Helical" evidence="7">
    <location>
        <begin position="143"/>
        <end position="162"/>
    </location>
</feature>
<dbReference type="Gene3D" id="1.20.1420.30">
    <property type="entry name" value="NCX, central ion-binding region"/>
    <property type="match status" value="2"/>
</dbReference>